<feature type="compositionally biased region" description="Basic and acidic residues" evidence="1">
    <location>
        <begin position="132"/>
        <end position="153"/>
    </location>
</feature>
<organism evidence="2 3">
    <name type="scientific">Cinara cedri</name>
    <dbReference type="NCBI Taxonomy" id="506608"/>
    <lineage>
        <taxon>Eukaryota</taxon>
        <taxon>Metazoa</taxon>
        <taxon>Ecdysozoa</taxon>
        <taxon>Arthropoda</taxon>
        <taxon>Hexapoda</taxon>
        <taxon>Insecta</taxon>
        <taxon>Pterygota</taxon>
        <taxon>Neoptera</taxon>
        <taxon>Paraneoptera</taxon>
        <taxon>Hemiptera</taxon>
        <taxon>Sternorrhyncha</taxon>
        <taxon>Aphidomorpha</taxon>
        <taxon>Aphidoidea</taxon>
        <taxon>Aphididae</taxon>
        <taxon>Lachninae</taxon>
        <taxon>Cinara</taxon>
    </lineage>
</organism>
<evidence type="ECO:0000313" key="2">
    <source>
        <dbReference type="EMBL" id="VVC37894.1"/>
    </source>
</evidence>
<sequence>MDRDVGGGGVCPVDRNNNWCGTTTVGGGGGDGESERERGERVRERTVDRASVRNKEPPSTVAAAAAASLPSSVSAGRSVRRPASRDDDDDDDDALTGDKRKRALASYRNPNNIRTEIFIIVAIVQRLSTDPGRTHDTRVLEGKKKIREKERRQ</sequence>
<dbReference type="EMBL" id="CABPRJ010001458">
    <property type="protein sequence ID" value="VVC37894.1"/>
    <property type="molecule type" value="Genomic_DNA"/>
</dbReference>
<gene>
    <name evidence="2" type="ORF">CINCED_3A012662</name>
</gene>
<feature type="compositionally biased region" description="Gly residues" evidence="1">
    <location>
        <begin position="1"/>
        <end position="10"/>
    </location>
</feature>
<reference evidence="2 3" key="1">
    <citation type="submission" date="2019-08" db="EMBL/GenBank/DDBJ databases">
        <authorList>
            <person name="Alioto T."/>
            <person name="Alioto T."/>
            <person name="Gomez Garrido J."/>
        </authorList>
    </citation>
    <scope>NUCLEOTIDE SEQUENCE [LARGE SCALE GENOMIC DNA]</scope>
</reference>
<accession>A0A5E4MZT9</accession>
<feature type="compositionally biased region" description="Basic and acidic residues" evidence="1">
    <location>
        <begin position="33"/>
        <end position="56"/>
    </location>
</feature>
<feature type="region of interest" description="Disordered" evidence="1">
    <location>
        <begin position="1"/>
        <end position="103"/>
    </location>
</feature>
<feature type="compositionally biased region" description="Low complexity" evidence="1">
    <location>
        <begin position="57"/>
        <end position="75"/>
    </location>
</feature>
<feature type="region of interest" description="Disordered" evidence="1">
    <location>
        <begin position="129"/>
        <end position="153"/>
    </location>
</feature>
<dbReference type="Proteomes" id="UP000325440">
    <property type="component" value="Unassembled WGS sequence"/>
</dbReference>
<evidence type="ECO:0000313" key="3">
    <source>
        <dbReference type="Proteomes" id="UP000325440"/>
    </source>
</evidence>
<protein>
    <submittedName>
        <fullName evidence="2">Uncharacterized protein</fullName>
    </submittedName>
</protein>
<proteinExistence type="predicted"/>
<name>A0A5E4MZT9_9HEMI</name>
<feature type="compositionally biased region" description="Acidic residues" evidence="1">
    <location>
        <begin position="86"/>
        <end position="95"/>
    </location>
</feature>
<evidence type="ECO:0000256" key="1">
    <source>
        <dbReference type="SAM" id="MobiDB-lite"/>
    </source>
</evidence>
<keyword evidence="3" id="KW-1185">Reference proteome</keyword>
<dbReference type="AlphaFoldDB" id="A0A5E4MZT9"/>